<protein>
    <submittedName>
        <fullName evidence="12">Response regulator</fullName>
    </submittedName>
</protein>
<dbReference type="InterPro" id="IPR001789">
    <property type="entry name" value="Sig_transdc_resp-reg_receiver"/>
</dbReference>
<evidence type="ECO:0000256" key="8">
    <source>
        <dbReference type="PROSITE-ProRule" id="PRU00169"/>
    </source>
</evidence>
<keyword evidence="13" id="KW-1185">Reference proteome</keyword>
<keyword evidence="5" id="KW-0805">Transcription regulation</keyword>
<evidence type="ECO:0000259" key="10">
    <source>
        <dbReference type="PROSITE" id="PS01124"/>
    </source>
</evidence>
<evidence type="ECO:0000256" key="5">
    <source>
        <dbReference type="ARBA" id="ARBA00023015"/>
    </source>
</evidence>
<dbReference type="Proteomes" id="UP001596028">
    <property type="component" value="Unassembled WGS sequence"/>
</dbReference>
<evidence type="ECO:0000256" key="7">
    <source>
        <dbReference type="ARBA" id="ARBA00023163"/>
    </source>
</evidence>
<gene>
    <name evidence="12" type="ORF">ACFO3S_26475</name>
</gene>
<dbReference type="InterPro" id="IPR018060">
    <property type="entry name" value="HTH_AraC"/>
</dbReference>
<keyword evidence="4" id="KW-0902">Two-component regulatory system</keyword>
<comment type="caution">
    <text evidence="12">The sequence shown here is derived from an EMBL/GenBank/DDBJ whole genome shotgun (WGS) entry which is preliminary data.</text>
</comment>
<dbReference type="InterPro" id="IPR051552">
    <property type="entry name" value="HptR"/>
</dbReference>
<sequence>MYKVLIVDDEHLVRYGIKAMIDWESIGFQVVGEAANGKEGLLAFEELAPDVVISDIKMPVMDGMGLIGRVRAQDKQAKLILLTCLEDFDYAQQALRLGTTDYLIKSDMMPKDLEQVMLNLKSSLDEERAGSGRLSEPQAGESSAESGAADTLLMGLANGTLSAAHVTEARLQALGLSEWKGRLALLHIGADSIEEVGKRMSESERALLHTRGVEAIREACASEGCVSEQFSGSAGEWNVLIKDVESDTAARIGERVIARLSDDWGVSVTVGASSPFPSLAALRDAYSQAEHRYKLKLFLGCGIVIDSEPRQRAEPGSVPAPMMNKKLNEYLYSLDKEAMSRYVIHIFDDAEARLDYERVQLISIELLLNLTAMYSELTNDHEWVYERKKELYDQIKGLETLEEMKRWFVEVYEELIRKVRSVYSSDQGAIPKVIAYIEQNYDRELSLQVLSQHVHLSKNYLANLFKKETGQGVIDYITKVRLERAKALLRGTDLRSGEICSKVGIPDSKYFSKLFKKMEGMTPSEYRERVGSSEGSVDRTPAG</sequence>
<dbReference type="InterPro" id="IPR011006">
    <property type="entry name" value="CheY-like_superfamily"/>
</dbReference>
<dbReference type="Pfam" id="PF00072">
    <property type="entry name" value="Response_reg"/>
    <property type="match status" value="1"/>
</dbReference>
<evidence type="ECO:0000256" key="2">
    <source>
        <dbReference type="ARBA" id="ARBA00022490"/>
    </source>
</evidence>
<reference evidence="13" key="1">
    <citation type="journal article" date="2019" name="Int. J. Syst. Evol. Microbiol.">
        <title>The Global Catalogue of Microorganisms (GCM) 10K type strain sequencing project: providing services to taxonomists for standard genome sequencing and annotation.</title>
        <authorList>
            <consortium name="The Broad Institute Genomics Platform"/>
            <consortium name="The Broad Institute Genome Sequencing Center for Infectious Disease"/>
            <person name="Wu L."/>
            <person name="Ma J."/>
        </authorList>
    </citation>
    <scope>NUCLEOTIDE SEQUENCE [LARGE SCALE GENOMIC DNA]</scope>
    <source>
        <strain evidence="13">CCUG 49571</strain>
    </source>
</reference>
<dbReference type="RefSeq" id="WP_378102391.1">
    <property type="nucleotide sequence ID" value="NZ_JBHSEP010000031.1"/>
</dbReference>
<dbReference type="SUPFAM" id="SSF52172">
    <property type="entry name" value="CheY-like"/>
    <property type="match status" value="1"/>
</dbReference>
<evidence type="ECO:0000256" key="3">
    <source>
        <dbReference type="ARBA" id="ARBA00022553"/>
    </source>
</evidence>
<evidence type="ECO:0000256" key="1">
    <source>
        <dbReference type="ARBA" id="ARBA00004496"/>
    </source>
</evidence>
<keyword evidence="6" id="KW-0238">DNA-binding</keyword>
<evidence type="ECO:0000313" key="12">
    <source>
        <dbReference type="EMBL" id="MFC4601810.1"/>
    </source>
</evidence>
<feature type="modified residue" description="4-aspartylphosphate" evidence="8">
    <location>
        <position position="55"/>
    </location>
</feature>
<keyword evidence="7" id="KW-0804">Transcription</keyword>
<evidence type="ECO:0000259" key="11">
    <source>
        <dbReference type="PROSITE" id="PS50110"/>
    </source>
</evidence>
<dbReference type="Pfam" id="PF12833">
    <property type="entry name" value="HTH_18"/>
    <property type="match status" value="1"/>
</dbReference>
<dbReference type="PROSITE" id="PS50110">
    <property type="entry name" value="RESPONSE_REGULATORY"/>
    <property type="match status" value="1"/>
</dbReference>
<organism evidence="12 13">
    <name type="scientific">Cohnella hongkongensis</name>
    <dbReference type="NCBI Taxonomy" id="178337"/>
    <lineage>
        <taxon>Bacteria</taxon>
        <taxon>Bacillati</taxon>
        <taxon>Bacillota</taxon>
        <taxon>Bacilli</taxon>
        <taxon>Bacillales</taxon>
        <taxon>Paenibacillaceae</taxon>
        <taxon>Cohnella</taxon>
    </lineage>
</organism>
<name>A0ABV9FLC8_9BACL</name>
<dbReference type="Pfam" id="PF17853">
    <property type="entry name" value="GGDEF_2"/>
    <property type="match status" value="1"/>
</dbReference>
<dbReference type="Gene3D" id="3.40.50.2300">
    <property type="match status" value="1"/>
</dbReference>
<dbReference type="CDD" id="cd17536">
    <property type="entry name" value="REC_YesN-like"/>
    <property type="match status" value="1"/>
</dbReference>
<proteinExistence type="predicted"/>
<dbReference type="PANTHER" id="PTHR42713:SF3">
    <property type="entry name" value="TRANSCRIPTIONAL REGULATORY PROTEIN HPTR"/>
    <property type="match status" value="1"/>
</dbReference>
<dbReference type="InterPro" id="IPR041522">
    <property type="entry name" value="CdaR_GGDEF"/>
</dbReference>
<evidence type="ECO:0000256" key="4">
    <source>
        <dbReference type="ARBA" id="ARBA00023012"/>
    </source>
</evidence>
<dbReference type="SUPFAM" id="SSF46689">
    <property type="entry name" value="Homeodomain-like"/>
    <property type="match status" value="2"/>
</dbReference>
<accession>A0ABV9FLC8</accession>
<dbReference type="EMBL" id="JBHSEP010000031">
    <property type="protein sequence ID" value="MFC4601810.1"/>
    <property type="molecule type" value="Genomic_DNA"/>
</dbReference>
<dbReference type="SMART" id="SM00342">
    <property type="entry name" value="HTH_ARAC"/>
    <property type="match status" value="1"/>
</dbReference>
<feature type="domain" description="Response regulatory" evidence="11">
    <location>
        <begin position="3"/>
        <end position="120"/>
    </location>
</feature>
<feature type="region of interest" description="Disordered" evidence="9">
    <location>
        <begin position="127"/>
        <end position="147"/>
    </location>
</feature>
<dbReference type="InterPro" id="IPR009057">
    <property type="entry name" value="Homeodomain-like_sf"/>
</dbReference>
<keyword evidence="3 8" id="KW-0597">Phosphoprotein</keyword>
<dbReference type="PROSITE" id="PS01124">
    <property type="entry name" value="HTH_ARAC_FAMILY_2"/>
    <property type="match status" value="1"/>
</dbReference>
<evidence type="ECO:0000313" key="13">
    <source>
        <dbReference type="Proteomes" id="UP001596028"/>
    </source>
</evidence>
<evidence type="ECO:0000256" key="9">
    <source>
        <dbReference type="SAM" id="MobiDB-lite"/>
    </source>
</evidence>
<dbReference type="SMART" id="SM00448">
    <property type="entry name" value="REC"/>
    <property type="match status" value="1"/>
</dbReference>
<comment type="subcellular location">
    <subcellularLocation>
        <location evidence="1">Cytoplasm</location>
    </subcellularLocation>
</comment>
<keyword evidence="2" id="KW-0963">Cytoplasm</keyword>
<feature type="domain" description="HTH araC/xylS-type" evidence="10">
    <location>
        <begin position="431"/>
        <end position="529"/>
    </location>
</feature>
<evidence type="ECO:0000256" key="6">
    <source>
        <dbReference type="ARBA" id="ARBA00023125"/>
    </source>
</evidence>
<dbReference type="PANTHER" id="PTHR42713">
    <property type="entry name" value="HISTIDINE KINASE-RELATED"/>
    <property type="match status" value="1"/>
</dbReference>
<dbReference type="Gene3D" id="1.10.10.60">
    <property type="entry name" value="Homeodomain-like"/>
    <property type="match status" value="2"/>
</dbReference>